<accession>A0A0R1UTH1</accession>
<gene>
    <name evidence="1" type="ORF">FC21_GL000509</name>
</gene>
<keyword evidence="2" id="KW-1185">Reference proteome</keyword>
<proteinExistence type="predicted"/>
<dbReference type="STRING" id="417373.GCA_001570685_00422"/>
<dbReference type="InterPro" id="IPR036388">
    <property type="entry name" value="WH-like_DNA-bd_sf"/>
</dbReference>
<dbReference type="InterPro" id="IPR009061">
    <property type="entry name" value="DNA-bd_dom_put_sf"/>
</dbReference>
<reference evidence="1 2" key="1">
    <citation type="journal article" date="2015" name="Genome Announc.">
        <title>Expanding the biotechnology potential of lactobacilli through comparative genomics of 213 strains and associated genera.</title>
        <authorList>
            <person name="Sun Z."/>
            <person name="Harris H.M."/>
            <person name="McCann A."/>
            <person name="Guo C."/>
            <person name="Argimon S."/>
            <person name="Zhang W."/>
            <person name="Yang X."/>
            <person name="Jeffery I.B."/>
            <person name="Cooney J.C."/>
            <person name="Kagawa T.F."/>
            <person name="Liu W."/>
            <person name="Song Y."/>
            <person name="Salvetti E."/>
            <person name="Wrobel A."/>
            <person name="Rasinkangas P."/>
            <person name="Parkhill J."/>
            <person name="Rea M.C."/>
            <person name="O'Sullivan O."/>
            <person name="Ritari J."/>
            <person name="Douillard F.P."/>
            <person name="Paul Ross R."/>
            <person name="Yang R."/>
            <person name="Briner A.E."/>
            <person name="Felis G.E."/>
            <person name="de Vos W.M."/>
            <person name="Barrangou R."/>
            <person name="Klaenhammer T.R."/>
            <person name="Caufield P.W."/>
            <person name="Cui Y."/>
            <person name="Zhang H."/>
            <person name="O'Toole P.W."/>
        </authorList>
    </citation>
    <scope>NUCLEOTIDE SEQUENCE [LARGE SCALE GENOMIC DNA]</scope>
    <source>
        <strain evidence="1 2">DSM 18793</strain>
    </source>
</reference>
<protein>
    <recommendedName>
        <fullName evidence="3">Helix-turn-helix domain-containing protein</fullName>
    </recommendedName>
</protein>
<dbReference type="EMBL" id="AZGC01000013">
    <property type="protein sequence ID" value="KRL96068.1"/>
    <property type="molecule type" value="Genomic_DNA"/>
</dbReference>
<name>A0A0R1UTH1_9LACO</name>
<dbReference type="Gene3D" id="1.10.10.10">
    <property type="entry name" value="Winged helix-like DNA-binding domain superfamily/Winged helix DNA-binding domain"/>
    <property type="match status" value="1"/>
</dbReference>
<comment type="caution">
    <text evidence="1">The sequence shown here is derived from an EMBL/GenBank/DDBJ whole genome shotgun (WGS) entry which is preliminary data.</text>
</comment>
<sequence>MMLSEELLNGAQLQHELGISSFMMYKMIKHGMPYRQLGSTGRKYYYLPEVEDWLIKQGFVRKTKWTK</sequence>
<evidence type="ECO:0008006" key="3">
    <source>
        <dbReference type="Google" id="ProtNLM"/>
    </source>
</evidence>
<organism evidence="1 2">
    <name type="scientific">Limosilactobacillus equigenerosi DSM 18793 = JCM 14505</name>
    <dbReference type="NCBI Taxonomy" id="1423742"/>
    <lineage>
        <taxon>Bacteria</taxon>
        <taxon>Bacillati</taxon>
        <taxon>Bacillota</taxon>
        <taxon>Bacilli</taxon>
        <taxon>Lactobacillales</taxon>
        <taxon>Lactobacillaceae</taxon>
        <taxon>Limosilactobacillus</taxon>
    </lineage>
</organism>
<dbReference type="SUPFAM" id="SSF46955">
    <property type="entry name" value="Putative DNA-binding domain"/>
    <property type="match status" value="1"/>
</dbReference>
<dbReference type="Proteomes" id="UP000051084">
    <property type="component" value="Unassembled WGS sequence"/>
</dbReference>
<evidence type="ECO:0000313" key="2">
    <source>
        <dbReference type="Proteomes" id="UP000051084"/>
    </source>
</evidence>
<evidence type="ECO:0000313" key="1">
    <source>
        <dbReference type="EMBL" id="KRL96068.1"/>
    </source>
</evidence>
<dbReference type="RefSeq" id="WP_306455172.1">
    <property type="nucleotide sequence ID" value="NZ_AZGC01000013.1"/>
</dbReference>
<dbReference type="PATRIC" id="fig|1423742.4.peg.531"/>
<dbReference type="AlphaFoldDB" id="A0A0R1UTH1"/>